<dbReference type="InterPro" id="IPR014710">
    <property type="entry name" value="RmlC-like_jellyroll"/>
</dbReference>
<name>A0ABT7LY25_9CYAN</name>
<organism evidence="2 3">
    <name type="scientific">Geitlerinema calcuttense NRMC-F 0142</name>
    <dbReference type="NCBI Taxonomy" id="2922238"/>
    <lineage>
        <taxon>Bacteria</taxon>
        <taxon>Bacillati</taxon>
        <taxon>Cyanobacteriota</taxon>
        <taxon>Cyanophyceae</taxon>
        <taxon>Geitlerinematales</taxon>
        <taxon>Geitlerinemataceae</taxon>
        <taxon>Geitlerinema</taxon>
    </lineage>
</organism>
<feature type="domain" description="Cyclic nucleotide-binding" evidence="1">
    <location>
        <begin position="1"/>
        <end position="86"/>
    </location>
</feature>
<protein>
    <submittedName>
        <fullName evidence="2">Cyclic nucleotide-binding domain-containing protein</fullName>
    </submittedName>
</protein>
<dbReference type="Proteomes" id="UP001230986">
    <property type="component" value="Unassembled WGS sequence"/>
</dbReference>
<comment type="caution">
    <text evidence="2">The sequence shown here is derived from an EMBL/GenBank/DDBJ whole genome shotgun (WGS) entry which is preliminary data.</text>
</comment>
<reference evidence="2 3" key="1">
    <citation type="submission" date="2023-06" db="EMBL/GenBank/DDBJ databases">
        <title>Whole genome sequence of Oscillatoria calcuttensis NRMC-F 0142.</title>
        <authorList>
            <person name="Shakena Fathima T."/>
            <person name="Muralitharan G."/>
            <person name="Thajuddin N."/>
        </authorList>
    </citation>
    <scope>NUCLEOTIDE SEQUENCE [LARGE SCALE GENOMIC DNA]</scope>
    <source>
        <strain evidence="2 3">NRMC-F 0142</strain>
    </source>
</reference>
<dbReference type="SUPFAM" id="SSF51206">
    <property type="entry name" value="cAMP-binding domain-like"/>
    <property type="match status" value="1"/>
</dbReference>
<accession>A0ABT7LY25</accession>
<proteinExistence type="predicted"/>
<dbReference type="EMBL" id="JASVEJ010000021">
    <property type="protein sequence ID" value="MDL5056903.1"/>
    <property type="molecule type" value="Genomic_DNA"/>
</dbReference>
<dbReference type="Pfam" id="PF00027">
    <property type="entry name" value="cNMP_binding"/>
    <property type="match status" value="1"/>
</dbReference>
<dbReference type="Gene3D" id="2.60.120.10">
    <property type="entry name" value="Jelly Rolls"/>
    <property type="match status" value="1"/>
</dbReference>
<evidence type="ECO:0000313" key="2">
    <source>
        <dbReference type="EMBL" id="MDL5056903.1"/>
    </source>
</evidence>
<evidence type="ECO:0000259" key="1">
    <source>
        <dbReference type="PROSITE" id="PS50042"/>
    </source>
</evidence>
<dbReference type="CDD" id="cd00038">
    <property type="entry name" value="CAP_ED"/>
    <property type="match status" value="1"/>
</dbReference>
<sequence>MKPFVEIVASLPVRQFAPEEFLIRQQSPAGHVFILAEGTVRIIRDDIEICQIHEVGSFFGEVSSLTNQPTTASVQAVTPVKAHVIENPMQFAFDYPVAVYMMAVQLAQRLAHVDTQLTQIKRDYQEMYRRLSEISMV</sequence>
<gene>
    <name evidence="2" type="ORF">QQ055_05405</name>
</gene>
<dbReference type="InterPro" id="IPR018490">
    <property type="entry name" value="cNMP-bd_dom_sf"/>
</dbReference>
<evidence type="ECO:0000313" key="3">
    <source>
        <dbReference type="Proteomes" id="UP001230986"/>
    </source>
</evidence>
<dbReference type="InterPro" id="IPR000595">
    <property type="entry name" value="cNMP-bd_dom"/>
</dbReference>
<keyword evidence="3" id="KW-1185">Reference proteome</keyword>
<dbReference type="RefSeq" id="WP_284475466.1">
    <property type="nucleotide sequence ID" value="NZ_JASVEJ010000021.1"/>
</dbReference>
<dbReference type="PROSITE" id="PS50042">
    <property type="entry name" value="CNMP_BINDING_3"/>
    <property type="match status" value="1"/>
</dbReference>